<name>A0A4Q7P4M2_9FIRM</name>
<comment type="caution">
    <text evidence="3">The sequence shown here is derived from an EMBL/GenBank/DDBJ whole genome shotgun (WGS) entry which is preliminary data.</text>
</comment>
<feature type="signal peptide" evidence="2">
    <location>
        <begin position="1"/>
        <end position="21"/>
    </location>
</feature>
<evidence type="ECO:0000256" key="1">
    <source>
        <dbReference type="ARBA" id="ARBA00022729"/>
    </source>
</evidence>
<reference evidence="3 4" key="1">
    <citation type="submission" date="2019-02" db="EMBL/GenBank/DDBJ databases">
        <title>Genomic Encyclopedia of Type Strains, Phase IV (KMG-IV): sequencing the most valuable type-strain genomes for metagenomic binning, comparative biology and taxonomic classification.</title>
        <authorList>
            <person name="Goeker M."/>
        </authorList>
    </citation>
    <scope>NUCLEOTIDE SEQUENCE [LARGE SCALE GENOMIC DNA]</scope>
    <source>
        <strain evidence="3 4">DSM 29486</strain>
    </source>
</reference>
<dbReference type="GO" id="GO:0030975">
    <property type="term" value="F:thiamine binding"/>
    <property type="evidence" value="ECO:0007669"/>
    <property type="project" value="TreeGrafter"/>
</dbReference>
<protein>
    <submittedName>
        <fullName evidence="3">Iron(III) transport system substrate-binding protein</fullName>
    </submittedName>
</protein>
<dbReference type="EMBL" id="SGXF01000004">
    <property type="protein sequence ID" value="RZS94398.1"/>
    <property type="molecule type" value="Genomic_DNA"/>
</dbReference>
<dbReference type="PROSITE" id="PS51257">
    <property type="entry name" value="PROKAR_LIPOPROTEIN"/>
    <property type="match status" value="1"/>
</dbReference>
<keyword evidence="1 2" id="KW-0732">Signal</keyword>
<dbReference type="Proteomes" id="UP000292927">
    <property type="component" value="Unassembled WGS sequence"/>
</dbReference>
<sequence length="335" mass="35962">MKLKKLSVLCLTMAVTIAAISGCGADGSGNVSAGAGEQVIIYSNADDEALTAMKNALDANGFKGKYIVQGFGTSELGGKLIAEGKNLEADLVTMSTFYLQSAQEKNNMFLPLEFDVNTIEIFENYCAPITSQEGAIILNTELMEQEGLPRPESLKDLADPVYEGHLAVTDIQSSSTAWLLIQALADAYGEEGAEETLSAIYKNAGEHIETSGSGPLKLCRAGEVAIGFGLRHQAVADQADGLPIDYVDPEEGNFSLTESVAVLDKGEKTNPAAMEMAKCIIQNGRKELQLTYPNPLYKGESSDAANKSAYPKTFKEPLTFELFQKHQELSENAKP</sequence>
<dbReference type="GO" id="GO:0030976">
    <property type="term" value="F:thiamine pyrophosphate binding"/>
    <property type="evidence" value="ECO:0007669"/>
    <property type="project" value="TreeGrafter"/>
</dbReference>
<dbReference type="Gene3D" id="3.40.190.10">
    <property type="entry name" value="Periplasmic binding protein-like II"/>
    <property type="match status" value="2"/>
</dbReference>
<feature type="chain" id="PRO_5038578883" evidence="2">
    <location>
        <begin position="22"/>
        <end position="335"/>
    </location>
</feature>
<dbReference type="PANTHER" id="PTHR30006">
    <property type="entry name" value="THIAMINE-BINDING PERIPLASMIC PROTEIN-RELATED"/>
    <property type="match status" value="1"/>
</dbReference>
<gene>
    <name evidence="3" type="ORF">EV209_2240</name>
</gene>
<dbReference type="RefSeq" id="WP_130435513.1">
    <property type="nucleotide sequence ID" value="NZ_SGXF01000004.1"/>
</dbReference>
<dbReference type="OrthoDB" id="179400at2"/>
<evidence type="ECO:0000256" key="2">
    <source>
        <dbReference type="SAM" id="SignalP"/>
    </source>
</evidence>
<dbReference type="Pfam" id="PF13343">
    <property type="entry name" value="SBP_bac_6"/>
    <property type="match status" value="1"/>
</dbReference>
<dbReference type="GO" id="GO:0030288">
    <property type="term" value="C:outer membrane-bounded periplasmic space"/>
    <property type="evidence" value="ECO:0007669"/>
    <property type="project" value="TreeGrafter"/>
</dbReference>
<organism evidence="3 4">
    <name type="scientific">Cuneatibacter caecimuris</name>
    <dbReference type="NCBI Taxonomy" id="1796618"/>
    <lineage>
        <taxon>Bacteria</taxon>
        <taxon>Bacillati</taxon>
        <taxon>Bacillota</taxon>
        <taxon>Clostridia</taxon>
        <taxon>Lachnospirales</taxon>
        <taxon>Lachnospiraceae</taxon>
        <taxon>Cuneatibacter</taxon>
    </lineage>
</organism>
<proteinExistence type="predicted"/>
<evidence type="ECO:0000313" key="4">
    <source>
        <dbReference type="Proteomes" id="UP000292927"/>
    </source>
</evidence>
<dbReference type="GO" id="GO:0015888">
    <property type="term" value="P:thiamine transport"/>
    <property type="evidence" value="ECO:0007669"/>
    <property type="project" value="TreeGrafter"/>
</dbReference>
<dbReference type="PANTHER" id="PTHR30006:SF2">
    <property type="entry name" value="ABC TRANSPORTER SUBSTRATE-BINDING PROTEIN"/>
    <property type="match status" value="1"/>
</dbReference>
<accession>A0A4Q7P4M2</accession>
<dbReference type="AlphaFoldDB" id="A0A4Q7P4M2"/>
<keyword evidence="4" id="KW-1185">Reference proteome</keyword>
<evidence type="ECO:0000313" key="3">
    <source>
        <dbReference type="EMBL" id="RZS94398.1"/>
    </source>
</evidence>
<dbReference type="SUPFAM" id="SSF53850">
    <property type="entry name" value="Periplasmic binding protein-like II"/>
    <property type="match status" value="1"/>
</dbReference>